<dbReference type="FunFam" id="3.40.30.10:FF:000142">
    <property type="entry name" value="Elongation factor 1 gamma"/>
    <property type="match status" value="1"/>
</dbReference>
<dbReference type="InterPro" id="IPR040079">
    <property type="entry name" value="Glutathione_S-Trfase"/>
</dbReference>
<evidence type="ECO:0000256" key="5">
    <source>
        <dbReference type="SAM" id="MobiDB-lite"/>
    </source>
</evidence>
<dbReference type="SFLD" id="SFLDG00358">
    <property type="entry name" value="Main_(cytGST)"/>
    <property type="match status" value="1"/>
</dbReference>
<dbReference type="OrthoDB" id="249703at2759"/>
<evidence type="ECO:0000259" key="6">
    <source>
        <dbReference type="PROSITE" id="PS50040"/>
    </source>
</evidence>
<dbReference type="Gene3D" id="3.30.70.1010">
    <property type="entry name" value="Translation elongation factor EF1B, gamma chain, conserved domain"/>
    <property type="match status" value="1"/>
</dbReference>
<dbReference type="PROSITE" id="PS50040">
    <property type="entry name" value="EF1G_C"/>
    <property type="match status" value="1"/>
</dbReference>
<keyword evidence="3 4" id="KW-0648">Protein biosynthesis</keyword>
<keyword evidence="2 4" id="KW-0251">Elongation factor</keyword>
<dbReference type="InterPro" id="IPR001662">
    <property type="entry name" value="EF1B_G_C"/>
</dbReference>
<dbReference type="SMART" id="SM01183">
    <property type="entry name" value="EF1G"/>
    <property type="match status" value="1"/>
</dbReference>
<feature type="domain" description="GST C-terminal" evidence="8">
    <location>
        <begin position="87"/>
        <end position="221"/>
    </location>
</feature>
<dbReference type="Gene3D" id="1.20.1050.10">
    <property type="match status" value="1"/>
</dbReference>
<dbReference type="PANTHER" id="PTHR43986">
    <property type="entry name" value="ELONGATION FACTOR 1-GAMMA"/>
    <property type="match status" value="1"/>
</dbReference>
<dbReference type="InterPro" id="IPR004045">
    <property type="entry name" value="Glutathione_S-Trfase_N"/>
</dbReference>
<dbReference type="SFLD" id="SFLDS00019">
    <property type="entry name" value="Glutathione_Transferase_(cytos"/>
    <property type="match status" value="1"/>
</dbReference>
<evidence type="ECO:0000256" key="1">
    <source>
        <dbReference type="ARBA" id="ARBA00007409"/>
    </source>
</evidence>
<evidence type="ECO:0000256" key="4">
    <source>
        <dbReference type="PROSITE-ProRule" id="PRU00519"/>
    </source>
</evidence>
<evidence type="ECO:0000256" key="2">
    <source>
        <dbReference type="ARBA" id="ARBA00022768"/>
    </source>
</evidence>
<dbReference type="Gene3D" id="3.40.30.10">
    <property type="entry name" value="Glutaredoxin"/>
    <property type="match status" value="1"/>
</dbReference>
<dbReference type="SUPFAM" id="SSF47616">
    <property type="entry name" value="GST C-terminal domain-like"/>
    <property type="match status" value="1"/>
</dbReference>
<organism evidence="9 10">
    <name type="scientific">Heterodermia speciosa</name>
    <dbReference type="NCBI Taxonomy" id="116794"/>
    <lineage>
        <taxon>Eukaryota</taxon>
        <taxon>Fungi</taxon>
        <taxon>Dikarya</taxon>
        <taxon>Ascomycota</taxon>
        <taxon>Pezizomycotina</taxon>
        <taxon>Lecanoromycetes</taxon>
        <taxon>OSLEUM clade</taxon>
        <taxon>Lecanoromycetidae</taxon>
        <taxon>Caliciales</taxon>
        <taxon>Physciaceae</taxon>
        <taxon>Heterodermia</taxon>
    </lineage>
</organism>
<dbReference type="Pfam" id="PF02798">
    <property type="entry name" value="GST_N"/>
    <property type="match status" value="1"/>
</dbReference>
<dbReference type="InterPro" id="IPR004046">
    <property type="entry name" value="GST_C"/>
</dbReference>
<gene>
    <name evidence="9" type="ORF">HETSPECPRED_000420</name>
</gene>
<evidence type="ECO:0000256" key="3">
    <source>
        <dbReference type="ARBA" id="ARBA00022917"/>
    </source>
</evidence>
<evidence type="ECO:0000259" key="8">
    <source>
        <dbReference type="PROSITE" id="PS50405"/>
    </source>
</evidence>
<evidence type="ECO:0000313" key="10">
    <source>
        <dbReference type="Proteomes" id="UP000664521"/>
    </source>
</evidence>
<dbReference type="GO" id="GO:0005634">
    <property type="term" value="C:nucleus"/>
    <property type="evidence" value="ECO:0007669"/>
    <property type="project" value="TreeGrafter"/>
</dbReference>
<keyword evidence="10" id="KW-1185">Reference proteome</keyword>
<dbReference type="EMBL" id="CAJPDS010000010">
    <property type="protein sequence ID" value="CAF9911697.1"/>
    <property type="molecule type" value="Genomic_DNA"/>
</dbReference>
<sequence length="424" mass="48766">MPFGKLYTYEGNARSTAILAVAKANNIDLEIVTTEPAKGVSTDYLRLNHLGKIPSFVGEDGYELTESIAIAIYITSQNEKTTLLGKTKQDYASIVRWMSFANIEVLPPLSSWFRPLIGRDPYHKKNVDEAQKAALKAVGVLEQHLLVNSYLVGERITLADLFAASIISRGFQYVFDKQWRSEYPNVTRWYATVYHQSIYSAVVGELEFIDEAVKYEPPKKEQAPKKEKKQQPKAEPKPKPKEVDEEEEEEEKPAAPKSKHPLSALPQATMPLDEWKRQHASCNKDRNWETAMPWFWEHYNPEEYSLWRLDYLLNHELDKLWKVPNAIGGFQDRLEASKKFIFGGHSGYGEENDIILRGAYVVRGQDYEPAFGVNDMVESYKYTRLDPSKPEDKKTVEDEWVQNGKIYVEVDGKKMPYCDGKFYL</sequence>
<dbReference type="InterPro" id="IPR036433">
    <property type="entry name" value="EF1B_G_C_sf"/>
</dbReference>
<dbReference type="PROSITE" id="PS50404">
    <property type="entry name" value="GST_NTER"/>
    <property type="match status" value="1"/>
</dbReference>
<dbReference type="AlphaFoldDB" id="A0A8H3ET08"/>
<dbReference type="CDD" id="cd03044">
    <property type="entry name" value="GST_N_EF1Bgamma"/>
    <property type="match status" value="1"/>
</dbReference>
<feature type="domain" description="GST N-terminal" evidence="7">
    <location>
        <begin position="2"/>
        <end position="82"/>
    </location>
</feature>
<dbReference type="CDD" id="cd03181">
    <property type="entry name" value="GST_C_EF1Bgamma_like"/>
    <property type="match status" value="1"/>
</dbReference>
<dbReference type="InterPro" id="IPR010987">
    <property type="entry name" value="Glutathione-S-Trfase_C-like"/>
</dbReference>
<reference evidence="9" key="1">
    <citation type="submission" date="2021-03" db="EMBL/GenBank/DDBJ databases">
        <authorList>
            <person name="Tagirdzhanova G."/>
        </authorList>
    </citation>
    <scope>NUCLEOTIDE SEQUENCE</scope>
</reference>
<dbReference type="PROSITE" id="PS50405">
    <property type="entry name" value="GST_CTER"/>
    <property type="match status" value="1"/>
</dbReference>
<dbReference type="GO" id="GO:0005737">
    <property type="term" value="C:cytoplasm"/>
    <property type="evidence" value="ECO:0007669"/>
    <property type="project" value="TreeGrafter"/>
</dbReference>
<feature type="compositionally biased region" description="Basic and acidic residues" evidence="5">
    <location>
        <begin position="218"/>
        <end position="242"/>
    </location>
</feature>
<accession>A0A8H3ET08</accession>
<dbReference type="InterPro" id="IPR036282">
    <property type="entry name" value="Glutathione-S-Trfase_C_sf"/>
</dbReference>
<dbReference type="FunFam" id="1.20.1050.10:FF:000006">
    <property type="entry name" value="Elongation factor 1 gamma"/>
    <property type="match status" value="1"/>
</dbReference>
<dbReference type="SUPFAM" id="SSF52833">
    <property type="entry name" value="Thioredoxin-like"/>
    <property type="match status" value="1"/>
</dbReference>
<proteinExistence type="inferred from homology"/>
<comment type="similarity">
    <text evidence="1">Belongs to the GST superfamily.</text>
</comment>
<protein>
    <submittedName>
        <fullName evidence="9">Uncharacterized protein</fullName>
    </submittedName>
</protein>
<dbReference type="InterPro" id="IPR036249">
    <property type="entry name" value="Thioredoxin-like_sf"/>
</dbReference>
<feature type="domain" description="EF-1-gamma C-terminal" evidence="6">
    <location>
        <begin position="258"/>
        <end position="424"/>
    </location>
</feature>
<dbReference type="Proteomes" id="UP000664521">
    <property type="component" value="Unassembled WGS sequence"/>
</dbReference>
<evidence type="ECO:0000313" key="9">
    <source>
        <dbReference type="EMBL" id="CAF9911697.1"/>
    </source>
</evidence>
<name>A0A8H3ET08_9LECA</name>
<dbReference type="Pfam" id="PF00043">
    <property type="entry name" value="GST_C"/>
    <property type="match status" value="1"/>
</dbReference>
<evidence type="ECO:0000259" key="7">
    <source>
        <dbReference type="PROSITE" id="PS50404"/>
    </source>
</evidence>
<dbReference type="PANTHER" id="PTHR43986:SF1">
    <property type="entry name" value="ELONGATION FACTOR 1-GAMMA"/>
    <property type="match status" value="1"/>
</dbReference>
<dbReference type="GO" id="GO:0003746">
    <property type="term" value="F:translation elongation factor activity"/>
    <property type="evidence" value="ECO:0007669"/>
    <property type="project" value="UniProtKB-UniRule"/>
</dbReference>
<feature type="region of interest" description="Disordered" evidence="5">
    <location>
        <begin position="218"/>
        <end position="264"/>
    </location>
</feature>
<dbReference type="InterPro" id="IPR050802">
    <property type="entry name" value="EF-GSTs"/>
</dbReference>
<dbReference type="SUPFAM" id="SSF89942">
    <property type="entry name" value="eEF1-gamma domain"/>
    <property type="match status" value="1"/>
</dbReference>
<comment type="caution">
    <text evidence="9">The sequence shown here is derived from an EMBL/GenBank/DDBJ whole genome shotgun (WGS) entry which is preliminary data.</text>
</comment>
<dbReference type="Pfam" id="PF00647">
    <property type="entry name" value="EF1G"/>
    <property type="match status" value="1"/>
</dbReference>